<organism evidence="2 3">
    <name type="scientific">Fructobacillus apis</name>
    <dbReference type="NCBI Taxonomy" id="2935017"/>
    <lineage>
        <taxon>Bacteria</taxon>
        <taxon>Bacillati</taxon>
        <taxon>Bacillota</taxon>
        <taxon>Bacilli</taxon>
        <taxon>Lactobacillales</taxon>
        <taxon>Lactobacillaceae</taxon>
        <taxon>Fructobacillus</taxon>
    </lineage>
</organism>
<keyword evidence="1" id="KW-0812">Transmembrane</keyword>
<proteinExistence type="predicted"/>
<evidence type="ECO:0000313" key="2">
    <source>
        <dbReference type="EMBL" id="MCO0831755.1"/>
    </source>
</evidence>
<reference evidence="2 3" key="1">
    <citation type="submission" date="2022-06" db="EMBL/GenBank/DDBJ databases">
        <title>Fructobacillus taiwanensis sp. nov., isolated from the honeybee.</title>
        <authorList>
            <person name="Chen Y.-S."/>
            <person name="Wang L.-T."/>
            <person name="Lee Y.-S."/>
            <person name="Chang Y.-C."/>
            <person name="Wu H.-C."/>
            <person name="Liao C.-Y."/>
            <person name="Chen W.-H."/>
            <person name="Deng J.-N."/>
            <person name="Wang Y.-H."/>
        </authorList>
    </citation>
    <scope>NUCLEOTIDE SEQUENCE [LARGE SCALE GENOMIC DNA]</scope>
    <source>
        <strain evidence="2 3">W13</strain>
    </source>
</reference>
<dbReference type="Proteomes" id="UP001523234">
    <property type="component" value="Unassembled WGS sequence"/>
</dbReference>
<protein>
    <submittedName>
        <fullName evidence="2">Uncharacterized protein</fullName>
    </submittedName>
</protein>
<feature type="transmembrane region" description="Helical" evidence="1">
    <location>
        <begin position="16"/>
        <end position="36"/>
    </location>
</feature>
<keyword evidence="3" id="KW-1185">Reference proteome</keyword>
<name>A0ABT0ZP34_9LACO</name>
<sequence>MIKDFKLKDMSKKNKWIAGIVAAVIVIAVAATIIGLQIKASATQLSGTYSNKQVKNKIEFKGNTYKLYSTENSQQKVNGTYYVKDNVVVLLYPEGSDTVKQSGVRGIAFQMKDNKKTIDIQGADFKK</sequence>
<dbReference type="RefSeq" id="WP_252442309.1">
    <property type="nucleotide sequence ID" value="NZ_JAMWYK010000001.1"/>
</dbReference>
<evidence type="ECO:0000313" key="3">
    <source>
        <dbReference type="Proteomes" id="UP001523234"/>
    </source>
</evidence>
<accession>A0ABT0ZP34</accession>
<dbReference type="EMBL" id="JAMWYK010000001">
    <property type="protein sequence ID" value="MCO0831755.1"/>
    <property type="molecule type" value="Genomic_DNA"/>
</dbReference>
<keyword evidence="1" id="KW-0472">Membrane</keyword>
<evidence type="ECO:0000256" key="1">
    <source>
        <dbReference type="SAM" id="Phobius"/>
    </source>
</evidence>
<comment type="caution">
    <text evidence="2">The sequence shown here is derived from an EMBL/GenBank/DDBJ whole genome shotgun (WGS) entry which is preliminary data.</text>
</comment>
<gene>
    <name evidence="2" type="ORF">NFX39_01425</name>
</gene>
<keyword evidence="1" id="KW-1133">Transmembrane helix</keyword>